<evidence type="ECO:0000313" key="4">
    <source>
        <dbReference type="Proteomes" id="UP000187609"/>
    </source>
</evidence>
<accession>A0A314KMV4</accession>
<dbReference type="Gramene" id="OIT30618">
    <property type="protein sequence ID" value="OIT30618"/>
    <property type="gene ID" value="A4A49_29486"/>
</dbReference>
<name>A0A314KMV4_NICAT</name>
<keyword evidence="4" id="KW-1185">Reference proteome</keyword>
<feature type="region of interest" description="Disordered" evidence="1">
    <location>
        <begin position="1"/>
        <end position="22"/>
    </location>
</feature>
<evidence type="ECO:0000259" key="2">
    <source>
        <dbReference type="PROSITE" id="PS50878"/>
    </source>
</evidence>
<protein>
    <submittedName>
        <fullName evidence="3">Ribonuclease h protein</fullName>
    </submittedName>
</protein>
<sequence length="467" mass="53502">MPKKKRKVLFKPVQSEESGREYPTKTLKIVQHDLYETTTEGQNQLNRVEEQLGNYDRNSEMACNKELVAETSGENINEIGTKEINEDDSEIRTDNNINSSQNVTKKDTNGGICYSISDLPTDIIEQQGINIMVELNERIDHHEEIILSISHTNKGGNIVMKLYMAKAYDRMSWTFVIEVLKKFGFSDLWNDMVFNLISGVWYSVLINGSRAGFFTSSQGLKQGDPLSPSLFIIDAEVLTRSLNSLHANEKFVLFSMPTNAPLINHLAYVDDVIIFSSGNQKSIKLIMKEIRTNSGQQVNSNKSHFLTAPRTTTARINRLRACTGFMEKDLPFIYLGCPIYVRRKKIEHFDIMINKVVKMLNGWQGKMLSYDGRIILIKHVLQALPTYNLSALSPPKGTFKLLEKHFANFFCGSNGDTRKYYWSSWKNLCYPIEEGGISIRRMEDINETLAIKKWWRFRARPSLLLHS</sequence>
<dbReference type="PANTHER" id="PTHR33116">
    <property type="entry name" value="REVERSE TRANSCRIPTASE ZINC-BINDING DOMAIN-CONTAINING PROTEIN-RELATED-RELATED"/>
    <property type="match status" value="1"/>
</dbReference>
<dbReference type="InterPro" id="IPR000477">
    <property type="entry name" value="RT_dom"/>
</dbReference>
<dbReference type="AlphaFoldDB" id="A0A314KMV4"/>
<comment type="caution">
    <text evidence="3">The sequence shown here is derived from an EMBL/GenBank/DDBJ whole genome shotgun (WGS) entry which is preliminary data.</text>
</comment>
<dbReference type="PANTHER" id="PTHR33116:SF67">
    <property type="entry name" value="REVERSE TRANSCRIPTASE"/>
    <property type="match status" value="1"/>
</dbReference>
<dbReference type="EMBL" id="MJEQ01001466">
    <property type="protein sequence ID" value="OIT30618.1"/>
    <property type="molecule type" value="Genomic_DNA"/>
</dbReference>
<dbReference type="Proteomes" id="UP000187609">
    <property type="component" value="Unassembled WGS sequence"/>
</dbReference>
<evidence type="ECO:0000256" key="1">
    <source>
        <dbReference type="SAM" id="MobiDB-lite"/>
    </source>
</evidence>
<proteinExistence type="predicted"/>
<feature type="domain" description="Reverse transcriptase" evidence="2">
    <location>
        <begin position="1"/>
        <end position="339"/>
    </location>
</feature>
<organism evidence="3 4">
    <name type="scientific">Nicotiana attenuata</name>
    <name type="common">Coyote tobacco</name>
    <dbReference type="NCBI Taxonomy" id="49451"/>
    <lineage>
        <taxon>Eukaryota</taxon>
        <taxon>Viridiplantae</taxon>
        <taxon>Streptophyta</taxon>
        <taxon>Embryophyta</taxon>
        <taxon>Tracheophyta</taxon>
        <taxon>Spermatophyta</taxon>
        <taxon>Magnoliopsida</taxon>
        <taxon>eudicotyledons</taxon>
        <taxon>Gunneridae</taxon>
        <taxon>Pentapetalae</taxon>
        <taxon>asterids</taxon>
        <taxon>lamiids</taxon>
        <taxon>Solanales</taxon>
        <taxon>Solanaceae</taxon>
        <taxon>Nicotianoideae</taxon>
        <taxon>Nicotianeae</taxon>
        <taxon>Nicotiana</taxon>
    </lineage>
</organism>
<gene>
    <name evidence="3" type="ORF">A4A49_29486</name>
</gene>
<evidence type="ECO:0000313" key="3">
    <source>
        <dbReference type="EMBL" id="OIT30618.1"/>
    </source>
</evidence>
<dbReference type="Pfam" id="PF00078">
    <property type="entry name" value="RVT_1"/>
    <property type="match status" value="1"/>
</dbReference>
<dbReference type="PROSITE" id="PS50878">
    <property type="entry name" value="RT_POL"/>
    <property type="match status" value="1"/>
</dbReference>
<dbReference type="SMR" id="A0A314KMV4"/>
<reference evidence="3" key="1">
    <citation type="submission" date="2016-11" db="EMBL/GenBank/DDBJ databases">
        <title>The genome of Nicotiana attenuata.</title>
        <authorList>
            <person name="Xu S."/>
            <person name="Brockmoeller T."/>
            <person name="Gaquerel E."/>
            <person name="Navarro A."/>
            <person name="Kuhl H."/>
            <person name="Gase K."/>
            <person name="Ling Z."/>
            <person name="Zhou W."/>
            <person name="Kreitzer C."/>
            <person name="Stanke M."/>
            <person name="Tang H."/>
            <person name="Lyons E."/>
            <person name="Pandey P."/>
            <person name="Pandey S.P."/>
            <person name="Timmermann B."/>
            <person name="Baldwin I.T."/>
        </authorList>
    </citation>
    <scope>NUCLEOTIDE SEQUENCE [LARGE SCALE GENOMIC DNA]</scope>
    <source>
        <strain evidence="3">UT</strain>
    </source>
</reference>